<feature type="transmembrane region" description="Helical" evidence="2">
    <location>
        <begin position="189"/>
        <end position="212"/>
    </location>
</feature>
<keyword evidence="4" id="KW-1185">Reference proteome</keyword>
<reference evidence="3 4" key="1">
    <citation type="journal article" date="2018" name="BMC Genomics">
        <title>The genome of Naegleria lovaniensis, the basis for a comparative approach to unravel pathogenicity factors of the human pathogenic amoeba N. fowleri.</title>
        <authorList>
            <person name="Liechti N."/>
            <person name="Schurch N."/>
            <person name="Bruggmann R."/>
            <person name="Wittwer M."/>
        </authorList>
    </citation>
    <scope>NUCLEOTIDE SEQUENCE [LARGE SCALE GENOMIC DNA]</scope>
    <source>
        <strain evidence="3 4">ATCC 30569</strain>
    </source>
</reference>
<feature type="transmembrane region" description="Helical" evidence="2">
    <location>
        <begin position="44"/>
        <end position="65"/>
    </location>
</feature>
<feature type="compositionally biased region" description="Basic and acidic residues" evidence="1">
    <location>
        <begin position="384"/>
        <end position="400"/>
    </location>
</feature>
<dbReference type="EMBL" id="PYSW02000026">
    <property type="protein sequence ID" value="KAG2381561.1"/>
    <property type="molecule type" value="Genomic_DNA"/>
</dbReference>
<name>A0AA88KMK4_NAELO</name>
<feature type="transmembrane region" description="Helical" evidence="2">
    <location>
        <begin position="295"/>
        <end position="321"/>
    </location>
</feature>
<feature type="transmembrane region" description="Helical" evidence="2">
    <location>
        <begin position="148"/>
        <end position="177"/>
    </location>
</feature>
<gene>
    <name evidence="3" type="ORF">C9374_005945</name>
</gene>
<proteinExistence type="predicted"/>
<evidence type="ECO:0000313" key="4">
    <source>
        <dbReference type="Proteomes" id="UP000816034"/>
    </source>
</evidence>
<feature type="compositionally biased region" description="Low complexity" evidence="1">
    <location>
        <begin position="256"/>
        <end position="265"/>
    </location>
</feature>
<keyword evidence="2" id="KW-1133">Transmembrane helix</keyword>
<dbReference type="RefSeq" id="XP_044547241.1">
    <property type="nucleotide sequence ID" value="XM_044695751.1"/>
</dbReference>
<evidence type="ECO:0000256" key="2">
    <source>
        <dbReference type="SAM" id="Phobius"/>
    </source>
</evidence>
<accession>A0AA88KMK4</accession>
<protein>
    <submittedName>
        <fullName evidence="3">Uncharacterized protein</fullName>
    </submittedName>
</protein>
<organism evidence="3 4">
    <name type="scientific">Naegleria lovaniensis</name>
    <name type="common">Amoeba</name>
    <dbReference type="NCBI Taxonomy" id="51637"/>
    <lineage>
        <taxon>Eukaryota</taxon>
        <taxon>Discoba</taxon>
        <taxon>Heterolobosea</taxon>
        <taxon>Tetramitia</taxon>
        <taxon>Eutetramitia</taxon>
        <taxon>Vahlkampfiidae</taxon>
        <taxon>Naegleria</taxon>
    </lineage>
</organism>
<sequence>MVSSQSQNFLSSQILSQYPIIPNNTNDTNITAISFPSTFQYISFSWNIPFLFIFPVLCLRCLLLLRSERKTLNRNQKMLFSYLIELFTPNLQTAEKIYGALKGIDRAGVGWVSCVEFFLISNIAMVFVRSSWGVGAVSRIRYQLSRCVIIFFQIVLAILTLAVTLLTNILGALTAALGEAAPITHQLEVVVFVVSAAVFSFLVFFLFGILFVNGLRIMRVLKAGELRARNMSSQLAYFKDHDEENALPAQKEEPPESTSQPSSSTPKRDQLAQDKYSSGEQLKIIQMKQQALKRVFQFLIGITVSMGLQFIGVCFIPLYLINKYLGFVFYVLYNTSICSMVIIFVIIQKRVSEMQKLFDQDKKKGEVKNSLLETSKGAAARVTNNDERGKEVVKEDASVV</sequence>
<feature type="region of interest" description="Disordered" evidence="1">
    <location>
        <begin position="378"/>
        <end position="400"/>
    </location>
</feature>
<dbReference type="GeneID" id="68098400"/>
<keyword evidence="2" id="KW-0812">Transmembrane</keyword>
<dbReference type="AlphaFoldDB" id="A0AA88KMK4"/>
<feature type="region of interest" description="Disordered" evidence="1">
    <location>
        <begin position="247"/>
        <end position="271"/>
    </location>
</feature>
<dbReference type="Proteomes" id="UP000816034">
    <property type="component" value="Unassembled WGS sequence"/>
</dbReference>
<comment type="caution">
    <text evidence="3">The sequence shown here is derived from an EMBL/GenBank/DDBJ whole genome shotgun (WGS) entry which is preliminary data.</text>
</comment>
<evidence type="ECO:0000256" key="1">
    <source>
        <dbReference type="SAM" id="MobiDB-lite"/>
    </source>
</evidence>
<keyword evidence="2" id="KW-0472">Membrane</keyword>
<evidence type="ECO:0000313" key="3">
    <source>
        <dbReference type="EMBL" id="KAG2381561.1"/>
    </source>
</evidence>
<feature type="transmembrane region" description="Helical" evidence="2">
    <location>
        <begin position="327"/>
        <end position="347"/>
    </location>
</feature>